<reference evidence="2" key="1">
    <citation type="submission" date="2023-07" db="EMBL/GenBank/DDBJ databases">
        <authorList>
            <consortium name="CYATHOMIX"/>
        </authorList>
    </citation>
    <scope>NUCLEOTIDE SEQUENCE</scope>
    <source>
        <strain evidence="2">N/A</strain>
    </source>
</reference>
<protein>
    <recommendedName>
        <fullName evidence="4">SCP domain-containing protein</fullName>
    </recommendedName>
</protein>
<dbReference type="AlphaFoldDB" id="A0AA36H017"/>
<evidence type="ECO:0000313" key="2">
    <source>
        <dbReference type="EMBL" id="CAJ0601540.1"/>
    </source>
</evidence>
<dbReference type="Proteomes" id="UP001176961">
    <property type="component" value="Unassembled WGS sequence"/>
</dbReference>
<dbReference type="EMBL" id="CATQJL010000305">
    <property type="protein sequence ID" value="CAJ0601540.1"/>
    <property type="molecule type" value="Genomic_DNA"/>
</dbReference>
<proteinExistence type="predicted"/>
<dbReference type="Gene3D" id="3.40.33.10">
    <property type="entry name" value="CAP"/>
    <property type="match status" value="1"/>
</dbReference>
<organism evidence="2 3">
    <name type="scientific">Cylicocyclus nassatus</name>
    <name type="common">Nematode worm</name>
    <dbReference type="NCBI Taxonomy" id="53992"/>
    <lineage>
        <taxon>Eukaryota</taxon>
        <taxon>Metazoa</taxon>
        <taxon>Ecdysozoa</taxon>
        <taxon>Nematoda</taxon>
        <taxon>Chromadorea</taxon>
        <taxon>Rhabditida</taxon>
        <taxon>Rhabditina</taxon>
        <taxon>Rhabditomorpha</taxon>
        <taxon>Strongyloidea</taxon>
        <taxon>Strongylidae</taxon>
        <taxon>Cylicocyclus</taxon>
    </lineage>
</organism>
<feature type="region of interest" description="Disordered" evidence="1">
    <location>
        <begin position="1"/>
        <end position="47"/>
    </location>
</feature>
<evidence type="ECO:0008006" key="4">
    <source>
        <dbReference type="Google" id="ProtNLM"/>
    </source>
</evidence>
<keyword evidence="3" id="KW-1185">Reference proteome</keyword>
<comment type="caution">
    <text evidence="2">The sequence shown here is derived from an EMBL/GenBank/DDBJ whole genome shotgun (WGS) entry which is preliminary data.</text>
</comment>
<sequence>MTPAAAATTKLTSTTAKGSTGTLCPTASTTPCPKYSSTTRCRTYPPKRAKREAKIADAAIFVKKAKFPKAASGENTICSSNEGMMDSLRTLFLDMHNYRRAKLALGKVTGYNSKRMPPARNMLKLMGS</sequence>
<gene>
    <name evidence="2" type="ORF">CYNAS_LOCUS13523</name>
</gene>
<dbReference type="InterPro" id="IPR035940">
    <property type="entry name" value="CAP_sf"/>
</dbReference>
<evidence type="ECO:0000313" key="3">
    <source>
        <dbReference type="Proteomes" id="UP001176961"/>
    </source>
</evidence>
<evidence type="ECO:0000256" key="1">
    <source>
        <dbReference type="SAM" id="MobiDB-lite"/>
    </source>
</evidence>
<accession>A0AA36H017</accession>
<feature type="compositionally biased region" description="Low complexity" evidence="1">
    <location>
        <begin position="1"/>
        <end position="23"/>
    </location>
</feature>
<dbReference type="SUPFAM" id="SSF55797">
    <property type="entry name" value="PR-1-like"/>
    <property type="match status" value="1"/>
</dbReference>
<feature type="compositionally biased region" description="Polar residues" evidence="1">
    <location>
        <begin position="25"/>
        <end position="41"/>
    </location>
</feature>
<name>A0AA36H017_CYLNA</name>